<feature type="region of interest" description="Disordered" evidence="7">
    <location>
        <begin position="460"/>
        <end position="516"/>
    </location>
</feature>
<organism evidence="10 11">
    <name type="scientific">Edaphochlamys debaryana</name>
    <dbReference type="NCBI Taxonomy" id="47281"/>
    <lineage>
        <taxon>Eukaryota</taxon>
        <taxon>Viridiplantae</taxon>
        <taxon>Chlorophyta</taxon>
        <taxon>core chlorophytes</taxon>
        <taxon>Chlorophyceae</taxon>
        <taxon>CS clade</taxon>
        <taxon>Chlamydomonadales</taxon>
        <taxon>Chlamydomonadales incertae sedis</taxon>
        <taxon>Edaphochlamys</taxon>
    </lineage>
</organism>
<dbReference type="PANTHER" id="PTHR47997:SF75">
    <property type="entry name" value="MYB DOMAIN PROTEIN 55"/>
    <property type="match status" value="1"/>
</dbReference>
<dbReference type="Proteomes" id="UP000612055">
    <property type="component" value="Unassembled WGS sequence"/>
</dbReference>
<dbReference type="SMART" id="SM00717">
    <property type="entry name" value="SANT"/>
    <property type="match status" value="1"/>
</dbReference>
<feature type="region of interest" description="Disordered" evidence="7">
    <location>
        <begin position="1"/>
        <end position="57"/>
    </location>
</feature>
<keyword evidence="3" id="KW-0805">Transcription regulation</keyword>
<accession>A0A835XUZ7</accession>
<dbReference type="PROSITE" id="PS50090">
    <property type="entry name" value="MYB_LIKE"/>
    <property type="match status" value="1"/>
</dbReference>
<keyword evidence="11" id="KW-1185">Reference proteome</keyword>
<dbReference type="GO" id="GO:0005634">
    <property type="term" value="C:nucleus"/>
    <property type="evidence" value="ECO:0007669"/>
    <property type="project" value="UniProtKB-SubCell"/>
</dbReference>
<evidence type="ECO:0000256" key="1">
    <source>
        <dbReference type="ARBA" id="ARBA00004123"/>
    </source>
</evidence>
<keyword evidence="5" id="KW-0804">Transcription</keyword>
<protein>
    <submittedName>
        <fullName evidence="10">Uncharacterized protein</fullName>
    </submittedName>
</protein>
<sequence length="1004" mass="100137">MDASLAEAGSFDPELDHHDHDPSRSSDPSGRRRNRLQKNISTSNLDTERSSRPKLQWSNAEETTLALRHSQLGNRWSAIAKYLPGRTDNDIKNLWHSTTRAKTSRRSSFLYCYITFVRDCADDPAARRSAYEKAMAVYGSGNQKEASPSPSTRHVTTHLLSAPGNGDGRASPTLPSFQRNSFPAGLGTGYDPITGNDSCSPVLLSAAGGGAGSGSVSANQVPWLHQEPLDEPPGSGTGTGMGLSLQPPGQGLGLGGRMAHQRSGQNLLGGMRGMFGSGLGLAPSHGLGVGPFSGPGSGASSAHNSGLGLGLGLSLGASALAGLGLSGSGGNSGTASAPASAFGIGDRVLGTRVSGLAHGGGGGGSQPGSSVLEGALLNSQRTGSSSYAAGGYGSHPSSGVCEPAGVLGGQPRISGGAPGGGSVLVLDSHAGDHGRDHVSGGSGHAPVGARMFDLLGIAREGSNSGSGHGTASDSAVAPLDTTTSHGNQMQSRLSNEYSGGQGSPYHRPSYEQPSSHLVSHVLAGPQHRSSLPGHDQSPMSLAALAGFLPDRAASAGAPPHHRHSTSSLMQQQQLQLQQLQQQLQQQQRANGALWGNSHSASAHVGAAEGRQRSTSAPGWGDRMEMGGGRPASPPEDDDMARADEPAPSCRYDGAVGGGQGHMQGHDVAMTDVRSSIEDICDVSLGDLVKLPATTRVAQTDADGGGGQWRPNSRPDVRPGSSRFTGEPGTVDPLAASSVLSFGNPGDADAGGGDSAPLLKRALQQARLQHGSQSNDGRSSWDAFALAAASNASGGSSGGRRYDALDELLDRLDHTRDIDEVLATISASGGVRSMTRIASGTGGVGIGGGGPASMPAAAIPAGGRTLGNLAAGPGNTGAGGSGAGSMAANHGAQSYPESSQTGPVAVLARLKAEAWGGGNGGGGGGPVGWTQGASPHSNYGRVSGSGAALPSGAAGGPVPWLAPEPSAGGGGGGASGGSGGSKRVVTDAAVTLGLVDDELAACLDG</sequence>
<feature type="domain" description="HTH myb-type" evidence="9">
    <location>
        <begin position="49"/>
        <end position="103"/>
    </location>
</feature>
<dbReference type="InterPro" id="IPR051953">
    <property type="entry name" value="Plant_SW-associated_TFs"/>
</dbReference>
<feature type="compositionally biased region" description="Gly residues" evidence="7">
    <location>
        <begin position="966"/>
        <end position="979"/>
    </location>
</feature>
<feature type="region of interest" description="Disordered" evidence="7">
    <location>
        <begin position="551"/>
        <end position="573"/>
    </location>
</feature>
<feature type="compositionally biased region" description="Low complexity" evidence="7">
    <location>
        <begin position="941"/>
        <end position="958"/>
    </location>
</feature>
<evidence type="ECO:0000313" key="11">
    <source>
        <dbReference type="Proteomes" id="UP000612055"/>
    </source>
</evidence>
<dbReference type="AlphaFoldDB" id="A0A835XUZ7"/>
<evidence type="ECO:0000259" key="8">
    <source>
        <dbReference type="PROSITE" id="PS50090"/>
    </source>
</evidence>
<dbReference type="EMBL" id="JAEHOE010000098">
    <property type="protein sequence ID" value="KAG2487355.1"/>
    <property type="molecule type" value="Genomic_DNA"/>
</dbReference>
<keyword evidence="2" id="KW-0677">Repeat</keyword>
<gene>
    <name evidence="10" type="ORF">HYH03_014068</name>
</gene>
<feature type="region of interest" description="Disordered" evidence="7">
    <location>
        <begin position="695"/>
        <end position="729"/>
    </location>
</feature>
<dbReference type="Pfam" id="PF00249">
    <property type="entry name" value="Myb_DNA-binding"/>
    <property type="match status" value="1"/>
</dbReference>
<dbReference type="InterPro" id="IPR017930">
    <property type="entry name" value="Myb_dom"/>
</dbReference>
<dbReference type="PROSITE" id="PS51294">
    <property type="entry name" value="HTH_MYB"/>
    <property type="match status" value="1"/>
</dbReference>
<feature type="region of interest" description="Disordered" evidence="7">
    <location>
        <begin position="736"/>
        <end position="755"/>
    </location>
</feature>
<proteinExistence type="predicted"/>
<name>A0A835XUZ7_9CHLO</name>
<feature type="region of interest" description="Disordered" evidence="7">
    <location>
        <begin position="599"/>
        <end position="663"/>
    </location>
</feature>
<dbReference type="InterPro" id="IPR001005">
    <property type="entry name" value="SANT/Myb"/>
</dbReference>
<feature type="region of interest" description="Disordered" evidence="7">
    <location>
        <begin position="916"/>
        <end position="980"/>
    </location>
</feature>
<keyword evidence="4" id="KW-0238">DNA-binding</keyword>
<dbReference type="OrthoDB" id="545648at2759"/>
<comment type="subcellular location">
    <subcellularLocation>
        <location evidence="1">Nucleus</location>
    </subcellularLocation>
</comment>
<feature type="compositionally biased region" description="Gly residues" evidence="7">
    <location>
        <begin position="916"/>
        <end position="926"/>
    </location>
</feature>
<evidence type="ECO:0000256" key="3">
    <source>
        <dbReference type="ARBA" id="ARBA00023015"/>
    </source>
</evidence>
<feature type="compositionally biased region" description="Polar residues" evidence="7">
    <location>
        <begin position="461"/>
        <end position="473"/>
    </location>
</feature>
<evidence type="ECO:0000259" key="9">
    <source>
        <dbReference type="PROSITE" id="PS51294"/>
    </source>
</evidence>
<dbReference type="Gene3D" id="1.10.10.60">
    <property type="entry name" value="Homeodomain-like"/>
    <property type="match status" value="1"/>
</dbReference>
<evidence type="ECO:0000256" key="7">
    <source>
        <dbReference type="SAM" id="MobiDB-lite"/>
    </source>
</evidence>
<comment type="caution">
    <text evidence="10">The sequence shown here is derived from an EMBL/GenBank/DDBJ whole genome shotgun (WGS) entry which is preliminary data.</text>
</comment>
<feature type="compositionally biased region" description="Polar residues" evidence="7">
    <location>
        <begin position="480"/>
        <end position="498"/>
    </location>
</feature>
<evidence type="ECO:0000256" key="6">
    <source>
        <dbReference type="ARBA" id="ARBA00023242"/>
    </source>
</evidence>
<evidence type="ECO:0000256" key="4">
    <source>
        <dbReference type="ARBA" id="ARBA00023125"/>
    </source>
</evidence>
<evidence type="ECO:0000313" key="10">
    <source>
        <dbReference type="EMBL" id="KAG2487355.1"/>
    </source>
</evidence>
<reference evidence="10" key="1">
    <citation type="journal article" date="2020" name="bioRxiv">
        <title>Comparative genomics of Chlamydomonas.</title>
        <authorList>
            <person name="Craig R.J."/>
            <person name="Hasan A.R."/>
            <person name="Ness R.W."/>
            <person name="Keightley P.D."/>
        </authorList>
    </citation>
    <scope>NUCLEOTIDE SEQUENCE</scope>
    <source>
        <strain evidence="10">CCAP 11/70</strain>
    </source>
</reference>
<evidence type="ECO:0000256" key="2">
    <source>
        <dbReference type="ARBA" id="ARBA00022737"/>
    </source>
</evidence>
<feature type="domain" description="Myb-like" evidence="8">
    <location>
        <begin position="49"/>
        <end position="99"/>
    </location>
</feature>
<feature type="compositionally biased region" description="Basic and acidic residues" evidence="7">
    <location>
        <begin position="14"/>
        <end position="24"/>
    </location>
</feature>
<evidence type="ECO:0000256" key="5">
    <source>
        <dbReference type="ARBA" id="ARBA00023163"/>
    </source>
</evidence>
<dbReference type="InterPro" id="IPR009057">
    <property type="entry name" value="Homeodomain-like_sf"/>
</dbReference>
<dbReference type="GO" id="GO:0003677">
    <property type="term" value="F:DNA binding"/>
    <property type="evidence" value="ECO:0007669"/>
    <property type="project" value="UniProtKB-KW"/>
</dbReference>
<keyword evidence="6" id="KW-0539">Nucleus</keyword>
<dbReference type="SUPFAM" id="SSF46689">
    <property type="entry name" value="Homeodomain-like"/>
    <property type="match status" value="1"/>
</dbReference>
<dbReference type="CDD" id="cd00167">
    <property type="entry name" value="SANT"/>
    <property type="match status" value="1"/>
</dbReference>
<dbReference type="PANTHER" id="PTHR47997">
    <property type="entry name" value="MYB DOMAIN PROTEIN 55"/>
    <property type="match status" value="1"/>
</dbReference>